<dbReference type="InterPro" id="IPR008162">
    <property type="entry name" value="Pyrophosphatase"/>
</dbReference>
<dbReference type="Proteomes" id="UP000830167">
    <property type="component" value="Chromosome"/>
</dbReference>
<keyword evidence="7" id="KW-1185">Reference proteome</keyword>
<organism evidence="6 7">
    <name type="scientific">Fodinisporobacter ferrooxydans</name>
    <dbReference type="NCBI Taxonomy" id="2901836"/>
    <lineage>
        <taxon>Bacteria</taxon>
        <taxon>Bacillati</taxon>
        <taxon>Bacillota</taxon>
        <taxon>Bacilli</taxon>
        <taxon>Bacillales</taxon>
        <taxon>Alicyclobacillaceae</taxon>
        <taxon>Fodinisporobacter</taxon>
    </lineage>
</organism>
<dbReference type="InterPro" id="IPR036649">
    <property type="entry name" value="Pyrophosphatase_sf"/>
</dbReference>
<dbReference type="EC" id="3.6.1.1" evidence="2"/>
<keyword evidence="5" id="KW-0460">Magnesium</keyword>
<name>A0ABY4CPH2_9BACL</name>
<reference evidence="6" key="1">
    <citation type="submission" date="2021-12" db="EMBL/GenBank/DDBJ databases">
        <title>Alicyclobacillaceae gen. nov., sp. nov., isolated from chalcocite enrichment system.</title>
        <authorList>
            <person name="Jiang Z."/>
        </authorList>
    </citation>
    <scope>NUCLEOTIDE SEQUENCE</scope>
    <source>
        <strain evidence="6">MYW30-H2</strain>
    </source>
</reference>
<evidence type="ECO:0000313" key="7">
    <source>
        <dbReference type="Proteomes" id="UP000830167"/>
    </source>
</evidence>
<dbReference type="RefSeq" id="WP_347438845.1">
    <property type="nucleotide sequence ID" value="NZ_CP089291.1"/>
</dbReference>
<dbReference type="Gene3D" id="3.90.80.10">
    <property type="entry name" value="Inorganic pyrophosphatase"/>
    <property type="match status" value="1"/>
</dbReference>
<evidence type="ECO:0000256" key="1">
    <source>
        <dbReference type="ARBA" id="ARBA00001946"/>
    </source>
</evidence>
<dbReference type="SUPFAM" id="SSF50324">
    <property type="entry name" value="Inorganic pyrophosphatase"/>
    <property type="match status" value="1"/>
</dbReference>
<proteinExistence type="predicted"/>
<protein>
    <recommendedName>
        <fullName evidence="2">inorganic diphosphatase</fullName>
        <ecNumber evidence="2">3.6.1.1</ecNumber>
    </recommendedName>
</protein>
<dbReference type="Pfam" id="PF00719">
    <property type="entry name" value="Pyrophosphatase"/>
    <property type="match status" value="1"/>
</dbReference>
<sequence>MNRLRASIGPGYPKRVFAILELVKGSRMRYEYDSKSDTFYPGRKLMNPFPANYGWIPETLSSDGEHLDVVVISDRRHRVGDIIQVDVVGILLRKDLDHKVIGVLRGTPHQQVTKISEDVLAQVRNWYDSMFRIEGYGDADKAFELIIEAHEAYKRKFNKTTR</sequence>
<keyword evidence="3" id="KW-0479">Metal-binding</keyword>
<dbReference type="PANTHER" id="PTHR10286">
    <property type="entry name" value="INORGANIC PYROPHOSPHATASE"/>
    <property type="match status" value="1"/>
</dbReference>
<dbReference type="EMBL" id="CP089291">
    <property type="protein sequence ID" value="UOF92159.1"/>
    <property type="molecule type" value="Genomic_DNA"/>
</dbReference>
<evidence type="ECO:0000256" key="2">
    <source>
        <dbReference type="ARBA" id="ARBA00012146"/>
    </source>
</evidence>
<gene>
    <name evidence="6" type="ORF">LSG31_08165</name>
</gene>
<comment type="cofactor">
    <cofactor evidence="1">
        <name>Mg(2+)</name>
        <dbReference type="ChEBI" id="CHEBI:18420"/>
    </cofactor>
</comment>
<accession>A0ABY4CPH2</accession>
<evidence type="ECO:0000313" key="6">
    <source>
        <dbReference type="EMBL" id="UOF92159.1"/>
    </source>
</evidence>
<evidence type="ECO:0000256" key="3">
    <source>
        <dbReference type="ARBA" id="ARBA00022723"/>
    </source>
</evidence>
<evidence type="ECO:0000256" key="4">
    <source>
        <dbReference type="ARBA" id="ARBA00022801"/>
    </source>
</evidence>
<evidence type="ECO:0000256" key="5">
    <source>
        <dbReference type="ARBA" id="ARBA00022842"/>
    </source>
</evidence>
<keyword evidence="4" id="KW-0378">Hydrolase</keyword>